<keyword evidence="1" id="KW-0812">Transmembrane</keyword>
<name>A0ABQ1Z9M6_9BACL</name>
<sequence length="176" mass="20259">MLEVQQDPRQEPFQESMREYRPLGVSGLGGWLILIQIGLWFTLVMLLAQISQSVLPILNTETWEILTSKDSAYYHPLWGPVIIFEAIYNILFLLFTVYVIVAFYRKKAILPRLMIIFYSLSLTVVIVDSLLLSQIPMARELADGSSIRDIARSAIACAIWIPYFIKSERVQNTFVR</sequence>
<evidence type="ECO:0000256" key="1">
    <source>
        <dbReference type="SAM" id="Phobius"/>
    </source>
</evidence>
<keyword evidence="1" id="KW-0472">Membrane</keyword>
<evidence type="ECO:0000313" key="3">
    <source>
        <dbReference type="Proteomes" id="UP000652153"/>
    </source>
</evidence>
<feature type="transmembrane region" description="Helical" evidence="1">
    <location>
        <begin position="115"/>
        <end position="135"/>
    </location>
</feature>
<organism evidence="2 3">
    <name type="scientific">Paenibacillus silvae</name>
    <dbReference type="NCBI Taxonomy" id="1325358"/>
    <lineage>
        <taxon>Bacteria</taxon>
        <taxon>Bacillati</taxon>
        <taxon>Bacillota</taxon>
        <taxon>Bacilli</taxon>
        <taxon>Bacillales</taxon>
        <taxon>Paenibacillaceae</taxon>
        <taxon>Paenibacillus</taxon>
    </lineage>
</organism>
<feature type="transmembrane region" description="Helical" evidence="1">
    <location>
        <begin position="23"/>
        <end position="48"/>
    </location>
</feature>
<protein>
    <recommendedName>
        <fullName evidence="4">DUF2569 domain-containing protein</fullName>
    </recommendedName>
</protein>
<accession>A0ABQ1Z9M6</accession>
<evidence type="ECO:0008006" key="4">
    <source>
        <dbReference type="Google" id="ProtNLM"/>
    </source>
</evidence>
<evidence type="ECO:0000313" key="2">
    <source>
        <dbReference type="EMBL" id="GGH54806.1"/>
    </source>
</evidence>
<gene>
    <name evidence="2" type="ORF">GCM10008014_23860</name>
</gene>
<dbReference type="EMBL" id="BMFU01000003">
    <property type="protein sequence ID" value="GGH54806.1"/>
    <property type="molecule type" value="Genomic_DNA"/>
</dbReference>
<dbReference type="InterPro" id="IPR019690">
    <property type="entry name" value="DUF2569"/>
</dbReference>
<proteinExistence type="predicted"/>
<feature type="transmembrane region" description="Helical" evidence="1">
    <location>
        <begin position="77"/>
        <end position="103"/>
    </location>
</feature>
<comment type="caution">
    <text evidence="2">The sequence shown here is derived from an EMBL/GenBank/DDBJ whole genome shotgun (WGS) entry which is preliminary data.</text>
</comment>
<keyword evidence="3" id="KW-1185">Reference proteome</keyword>
<dbReference type="Pfam" id="PF10754">
    <property type="entry name" value="DUF2569"/>
    <property type="match status" value="1"/>
</dbReference>
<reference evidence="3" key="1">
    <citation type="journal article" date="2019" name="Int. J. Syst. Evol. Microbiol.">
        <title>The Global Catalogue of Microorganisms (GCM) 10K type strain sequencing project: providing services to taxonomists for standard genome sequencing and annotation.</title>
        <authorList>
            <consortium name="The Broad Institute Genomics Platform"/>
            <consortium name="The Broad Institute Genome Sequencing Center for Infectious Disease"/>
            <person name="Wu L."/>
            <person name="Ma J."/>
        </authorList>
    </citation>
    <scope>NUCLEOTIDE SEQUENCE [LARGE SCALE GENOMIC DNA]</scope>
    <source>
        <strain evidence="3">CGMCC 1.12770</strain>
    </source>
</reference>
<dbReference type="Proteomes" id="UP000652153">
    <property type="component" value="Unassembled WGS sequence"/>
</dbReference>
<keyword evidence="1" id="KW-1133">Transmembrane helix</keyword>